<gene>
    <name evidence="1" type="primary">Bm9280</name>
    <name evidence="1" type="ORF">BM_Bm9280</name>
</gene>
<reference evidence="1" key="2">
    <citation type="submission" date="2012-12" db="EMBL/GenBank/DDBJ databases">
        <authorList>
            <consortium name="WormBase Consortium"/>
            <person name="Ghedin E."/>
            <person name="Paulini M."/>
        </authorList>
    </citation>
    <scope>NUCLEOTIDE SEQUENCE</scope>
    <source>
        <strain evidence="1">FR3</strain>
    </source>
</reference>
<sequence>MQQQIQVKKLLVNEAVPWRRKKKKRKKWRSGNYYHMNCCSTRTVLTRHQQSQNIGKARESKAILLSKMWPF</sequence>
<evidence type="ECO:0000313" key="1">
    <source>
        <dbReference type="EMBL" id="CDQ05663.1"/>
    </source>
</evidence>
<accession>A0A1I9G7S9</accession>
<dbReference type="EMBL" id="LN856876">
    <property type="protein sequence ID" value="CDQ05663.1"/>
    <property type="molecule type" value="Genomic_DNA"/>
</dbReference>
<name>A0A1I9G7S9_BRUMA</name>
<dbReference type="AlphaFoldDB" id="A0A1I9G7S9"/>
<protein>
    <submittedName>
        <fullName evidence="1">Bm9280, isoform b</fullName>
    </submittedName>
</protein>
<organism evidence="1">
    <name type="scientific">Brugia malayi</name>
    <name type="common">Filarial nematode worm</name>
    <dbReference type="NCBI Taxonomy" id="6279"/>
    <lineage>
        <taxon>Eukaryota</taxon>
        <taxon>Metazoa</taxon>
        <taxon>Ecdysozoa</taxon>
        <taxon>Nematoda</taxon>
        <taxon>Chromadorea</taxon>
        <taxon>Rhabditida</taxon>
        <taxon>Spirurina</taxon>
        <taxon>Spiruromorpha</taxon>
        <taxon>Filarioidea</taxon>
        <taxon>Onchocercidae</taxon>
        <taxon>Brugia</taxon>
    </lineage>
</organism>
<proteinExistence type="predicted"/>
<reference evidence="1" key="1">
    <citation type="journal article" date="2007" name="Science">
        <title>Draft genome of the filarial nematode parasite Brugia malayi.</title>
        <authorList>
            <person name="Ghedin E."/>
            <person name="Wang S."/>
            <person name="Spiro D."/>
            <person name="Caler E."/>
            <person name="Zhao Q."/>
            <person name="Crabtree J."/>
            <person name="Allen J.E."/>
            <person name="Delcher A.L."/>
            <person name="Guiliano D.B."/>
            <person name="Miranda-Saavedra D."/>
            <person name="Angiuoli S.V."/>
            <person name="Creasy T."/>
            <person name="Amedeo P."/>
            <person name="Haas B."/>
            <person name="El-Sayed N.M."/>
            <person name="Wortman J.R."/>
            <person name="Feldblyum T."/>
            <person name="Tallon L."/>
            <person name="Schatz M."/>
            <person name="Shumway M."/>
            <person name="Koo H."/>
            <person name="Salzberg S.L."/>
            <person name="Schobel S."/>
            <person name="Pertea M."/>
            <person name="Pop M."/>
            <person name="White O."/>
            <person name="Barton G.J."/>
            <person name="Carlow C.K."/>
            <person name="Crawford M.J."/>
            <person name="Daub J."/>
            <person name="Dimmic M.W."/>
            <person name="Estes C.F."/>
            <person name="Foster J.M."/>
            <person name="Ganatra M."/>
            <person name="Gregory W.F."/>
            <person name="Johnson N.M."/>
            <person name="Jin J."/>
            <person name="Komuniecki R."/>
            <person name="Korf I."/>
            <person name="Kumar S."/>
            <person name="Laney S."/>
            <person name="Li B.W."/>
            <person name="Li W."/>
            <person name="Lindblom T.H."/>
            <person name="Lustigman S."/>
            <person name="Ma D."/>
            <person name="Maina C.V."/>
            <person name="Martin D.M."/>
            <person name="McCarter J.P."/>
            <person name="McReynolds L."/>
            <person name="Mitreva M."/>
            <person name="Nutman T.B."/>
            <person name="Parkinson J."/>
            <person name="Peregrin-Alvarez J.M."/>
            <person name="Poole C."/>
            <person name="Ren Q."/>
            <person name="Saunders L."/>
            <person name="Sluder A.E."/>
            <person name="Smith K."/>
            <person name="Stanke M."/>
            <person name="Unnasch T.R."/>
            <person name="Ware J."/>
            <person name="Wei A.D."/>
            <person name="Weil G."/>
            <person name="Williams D.J."/>
            <person name="Zhang Y."/>
            <person name="Williams S.A."/>
            <person name="Fraser-Liggett C."/>
            <person name="Slatko B."/>
            <person name="Blaxter M.L."/>
            <person name="Scott A.L."/>
        </authorList>
    </citation>
    <scope>NUCLEOTIDE SEQUENCE</scope>
    <source>
        <strain evidence="1">FR3</strain>
    </source>
</reference>